<keyword evidence="2" id="KW-1185">Reference proteome</keyword>
<evidence type="ECO:0000313" key="1">
    <source>
        <dbReference type="EMBL" id="KAL2041248.1"/>
    </source>
</evidence>
<protein>
    <submittedName>
        <fullName evidence="1">Uncharacterized protein</fullName>
    </submittedName>
</protein>
<comment type="caution">
    <text evidence="1">The sequence shown here is derived from an EMBL/GenBank/DDBJ whole genome shotgun (WGS) entry which is preliminary data.</text>
</comment>
<name>A0ABR4A6D3_9LECA</name>
<dbReference type="EMBL" id="JBEFKJ010000018">
    <property type="protein sequence ID" value="KAL2041248.1"/>
    <property type="molecule type" value="Genomic_DNA"/>
</dbReference>
<dbReference type="Proteomes" id="UP001590950">
    <property type="component" value="Unassembled WGS sequence"/>
</dbReference>
<organism evidence="1 2">
    <name type="scientific">Stereocaulon virgatum</name>
    <dbReference type="NCBI Taxonomy" id="373712"/>
    <lineage>
        <taxon>Eukaryota</taxon>
        <taxon>Fungi</taxon>
        <taxon>Dikarya</taxon>
        <taxon>Ascomycota</taxon>
        <taxon>Pezizomycotina</taxon>
        <taxon>Lecanoromycetes</taxon>
        <taxon>OSLEUM clade</taxon>
        <taxon>Lecanoromycetidae</taxon>
        <taxon>Lecanorales</taxon>
        <taxon>Lecanorineae</taxon>
        <taxon>Stereocaulaceae</taxon>
        <taxon>Stereocaulon</taxon>
    </lineage>
</organism>
<gene>
    <name evidence="1" type="ORF">N7G274_006193</name>
</gene>
<proteinExistence type="predicted"/>
<accession>A0ABR4A6D3</accession>
<reference evidence="1 2" key="1">
    <citation type="submission" date="2024-09" db="EMBL/GenBank/DDBJ databases">
        <title>Rethinking Asexuality: The Enigmatic Case of Functional Sexual Genes in Lepraria (Stereocaulaceae).</title>
        <authorList>
            <person name="Doellman M."/>
            <person name="Sun Y."/>
            <person name="Barcenas-Pena A."/>
            <person name="Lumbsch H.T."/>
            <person name="Grewe F."/>
        </authorList>
    </citation>
    <scope>NUCLEOTIDE SEQUENCE [LARGE SCALE GENOMIC DNA]</scope>
    <source>
        <strain evidence="1 2">Mercado 3170</strain>
    </source>
</reference>
<evidence type="ECO:0000313" key="2">
    <source>
        <dbReference type="Proteomes" id="UP001590950"/>
    </source>
</evidence>
<sequence length="127" mass="15060">MGSFTSWEAPLTQCFHTLNRELRWHLKMLQCSGRYSTRSSIRLSFLMFSRITNASANHVRRALRSRSQAMHDVYEFDDGPLQQERDRQLQNHAPFDRYPDFLSDPVLQRSMFNYNAIDEAEKAWNIT</sequence>